<evidence type="ECO:0000313" key="10">
    <source>
        <dbReference type="Proteomes" id="UP000279259"/>
    </source>
</evidence>
<feature type="compositionally biased region" description="Polar residues" evidence="7">
    <location>
        <begin position="146"/>
        <end position="157"/>
    </location>
</feature>
<dbReference type="PROSITE" id="PS00344">
    <property type="entry name" value="GATA_ZN_FINGER_1"/>
    <property type="match status" value="1"/>
</dbReference>
<evidence type="ECO:0000256" key="7">
    <source>
        <dbReference type="SAM" id="MobiDB-lite"/>
    </source>
</evidence>
<feature type="compositionally biased region" description="Basic residues" evidence="7">
    <location>
        <begin position="195"/>
        <end position="204"/>
    </location>
</feature>
<feature type="region of interest" description="Disordered" evidence="7">
    <location>
        <begin position="553"/>
        <end position="579"/>
    </location>
</feature>
<dbReference type="GO" id="GO:0045944">
    <property type="term" value="P:positive regulation of transcription by RNA polymerase II"/>
    <property type="evidence" value="ECO:0007669"/>
    <property type="project" value="TreeGrafter"/>
</dbReference>
<feature type="domain" description="GATA-type" evidence="8">
    <location>
        <begin position="369"/>
        <end position="422"/>
    </location>
</feature>
<keyword evidence="4" id="KW-0862">Zinc</keyword>
<feature type="compositionally biased region" description="Low complexity" evidence="7">
    <location>
        <begin position="426"/>
        <end position="450"/>
    </location>
</feature>
<evidence type="ECO:0000256" key="1">
    <source>
        <dbReference type="ARBA" id="ARBA00004123"/>
    </source>
</evidence>
<dbReference type="GO" id="GO:0008270">
    <property type="term" value="F:zinc ion binding"/>
    <property type="evidence" value="ECO:0007669"/>
    <property type="project" value="UniProtKB-KW"/>
</dbReference>
<feature type="region of interest" description="Disordered" evidence="7">
    <location>
        <begin position="659"/>
        <end position="678"/>
    </location>
</feature>
<comment type="caution">
    <text evidence="9">The sequence shown here is derived from an EMBL/GenBank/DDBJ whole genome shotgun (WGS) entry which is preliminary data.</text>
</comment>
<feature type="compositionally biased region" description="Low complexity" evidence="7">
    <location>
        <begin position="710"/>
        <end position="733"/>
    </location>
</feature>
<feature type="compositionally biased region" description="Low complexity" evidence="7">
    <location>
        <begin position="478"/>
        <end position="493"/>
    </location>
</feature>
<feature type="region of interest" description="Disordered" evidence="7">
    <location>
        <begin position="895"/>
        <end position="920"/>
    </location>
</feature>
<gene>
    <name evidence="9" type="primary">CIR1_3</name>
    <name evidence="9" type="ORF">EHS25_008784</name>
</gene>
<dbReference type="PROSITE" id="PS50114">
    <property type="entry name" value="GATA_ZN_FINGER_2"/>
    <property type="match status" value="1"/>
</dbReference>
<feature type="compositionally biased region" description="Low complexity" evidence="7">
    <location>
        <begin position="1"/>
        <end position="35"/>
    </location>
</feature>
<feature type="region of interest" description="Disordered" evidence="7">
    <location>
        <begin position="1255"/>
        <end position="1286"/>
    </location>
</feature>
<dbReference type="GO" id="GO:0000122">
    <property type="term" value="P:negative regulation of transcription by RNA polymerase II"/>
    <property type="evidence" value="ECO:0007669"/>
    <property type="project" value="TreeGrafter"/>
</dbReference>
<evidence type="ECO:0000256" key="5">
    <source>
        <dbReference type="ARBA" id="ARBA00023242"/>
    </source>
</evidence>
<feature type="region of interest" description="Disordered" evidence="7">
    <location>
        <begin position="1141"/>
        <end position="1189"/>
    </location>
</feature>
<keyword evidence="2" id="KW-0479">Metal-binding</keyword>
<evidence type="ECO:0000313" key="9">
    <source>
        <dbReference type="EMBL" id="RSH92369.1"/>
    </source>
</evidence>
<feature type="region of interest" description="Disordered" evidence="7">
    <location>
        <begin position="690"/>
        <end position="824"/>
    </location>
</feature>
<keyword evidence="10" id="KW-1185">Reference proteome</keyword>
<evidence type="ECO:0000256" key="3">
    <source>
        <dbReference type="ARBA" id="ARBA00022771"/>
    </source>
</evidence>
<keyword evidence="3 6" id="KW-0863">Zinc-finger</keyword>
<evidence type="ECO:0000256" key="6">
    <source>
        <dbReference type="PROSITE-ProRule" id="PRU00094"/>
    </source>
</evidence>
<proteinExistence type="predicted"/>
<dbReference type="Proteomes" id="UP000279259">
    <property type="component" value="Unassembled WGS sequence"/>
</dbReference>
<feature type="compositionally biased region" description="Basic and acidic residues" evidence="7">
    <location>
        <begin position="1016"/>
        <end position="1050"/>
    </location>
</feature>
<dbReference type="OrthoDB" id="515401at2759"/>
<dbReference type="PANTHER" id="PTHR10071:SF281">
    <property type="entry name" value="BOX A-BINDING FACTOR-RELATED"/>
    <property type="match status" value="1"/>
</dbReference>
<feature type="compositionally biased region" description="Basic and acidic residues" evidence="7">
    <location>
        <begin position="746"/>
        <end position="761"/>
    </location>
</feature>
<dbReference type="GO" id="GO:0005634">
    <property type="term" value="C:nucleus"/>
    <property type="evidence" value="ECO:0007669"/>
    <property type="project" value="UniProtKB-SubCell"/>
</dbReference>
<comment type="subcellular location">
    <subcellularLocation>
        <location evidence="1">Nucleus</location>
    </subcellularLocation>
</comment>
<name>A0A427YMU4_9TREE</name>
<dbReference type="SMART" id="SM00401">
    <property type="entry name" value="ZnF_GATA"/>
    <property type="match status" value="1"/>
</dbReference>
<dbReference type="PRINTS" id="PR00619">
    <property type="entry name" value="GATAZNFINGER"/>
</dbReference>
<feature type="compositionally biased region" description="Polar residues" evidence="7">
    <location>
        <begin position="570"/>
        <end position="579"/>
    </location>
</feature>
<dbReference type="Gene3D" id="3.30.50.10">
    <property type="entry name" value="Erythroid Transcription Factor GATA-1, subunit A"/>
    <property type="match status" value="1"/>
</dbReference>
<dbReference type="InterPro" id="IPR039355">
    <property type="entry name" value="Transcription_factor_GATA"/>
</dbReference>
<dbReference type="PANTHER" id="PTHR10071">
    <property type="entry name" value="TRANSCRIPTION FACTOR GATA FAMILY MEMBER"/>
    <property type="match status" value="1"/>
</dbReference>
<feature type="compositionally biased region" description="Basic and acidic residues" evidence="7">
    <location>
        <begin position="51"/>
        <end position="96"/>
    </location>
</feature>
<feature type="region of interest" description="Disordered" evidence="7">
    <location>
        <begin position="423"/>
        <end position="518"/>
    </location>
</feature>
<feature type="compositionally biased region" description="Basic and acidic residues" evidence="7">
    <location>
        <begin position="773"/>
        <end position="785"/>
    </location>
</feature>
<sequence>MPIAPAHSSPPQSTSTSTASIRRSPLASSASISSPFPSPFGYRRFSASRVSDARGSERDAEVADADKAGSVEMDKSKDNANDKEAGAGAAEKDTHESNGGGSGGGMFGGRSGTRYGASWRTYFGSSNERGGGDDEAIEDDEAKVSQAVTPANGSTERTPGASAPASEKDELESSPDAARPVEVKPEVVENGDGKTKRKPRRTARKIKEEVDEDGPPSAKKRKAIAPAEAPPSPAPTSAQTAAASLPTPGTCPGDGRCNGAGGKSACEGCPTFNNNIATANAVGKANGPSEGIERAKPTDKAPALRSPSAWARTPSGGVSMEARGSNGPHLPRDEGTPAGGSSVAAGDDDRSKAGSVESDDEKGPGLAATPLGMTCVNCGTSTTPLWRRDEAGRPQCNACGLYHKLHGVPRPVAMKKTVIKRRKRVPAVGAGSARGGSASAEATTSPAPSGMPGTPQTATISGPFTVAPAVDHDKSRGPASLAPATASAMSTPSHADRAAGLHASSTLSDPLGLRKQPQKSVPLIIPSATTGERKNAWWIENRLAYNRDLEAREAREREQRDVREREGTARDSTPLSSSAGYSRGLSVIRASRAYTLLVIASSRRYHLAMSHALPLPSRFVEPRHSSLPPDSGLTKTSLIKSIRHSSPFVPLHSFTRRHMTSSPILPGPSPIPAASPRQLAHQLAAETLLTMAPSKSPDNRTEAKRALPGTTSATSTPSAPSASISTPSSVPAPGRSNAKAMDVDTPESRGVKRKNGEDEPRFWSGASLGLGLGDRERSLSKDRMSRSPLASAEPKPAQPLPQAQPHGTSRLGSNASPGLAAASSPANRYSIYGPTARESALSASPWGALNAARYGSLGIRRDISPAVSTTSPTTTAAAAAANTAATAAANAASAAAAAKPLSPPRRASPETTLRDSRLYPSATLGGYGHYGMGRRELQEHREQLREGKRWLDTMLAKTEKMLHMVENKMALTGEPIGAASSTTTGTTGVAGSSTAAAAASTGPRPGQSTEDWEYEERDRARTKEIQRLEEERERDRAEKDRREKERREKELRLGLSPAVLDRAALERERERERDRDRLERLERETARERERLSAIYDRGRDRDKIGHIGLNPLSALSGLARDRAEIERNRDHLLASRRITAMSPGQNPAVKSPTVGTSGASAAVKTEAGPGAAGASKDGGAGASAGTGAAAGAAGAAGTAAGARKSPWDGDPIMAGVAMPRRDQGAMARGLGRVRKTGSRVVDPAQRREIREMKKGRTCRGPPRVERDEETGKEEVVRGRREKGATPRALAAVEIAAEEARDMVVAGYRIDICTGDCFTPNTR</sequence>
<feature type="compositionally biased region" description="Basic and acidic residues" evidence="7">
    <location>
        <begin position="553"/>
        <end position="569"/>
    </location>
</feature>
<dbReference type="FunFam" id="3.30.50.10:FF:000007">
    <property type="entry name" value="Nitrogen regulatory AreA, N-terminal"/>
    <property type="match status" value="1"/>
</dbReference>
<feature type="compositionally biased region" description="Basic and acidic residues" evidence="7">
    <location>
        <begin position="1273"/>
        <end position="1285"/>
    </location>
</feature>
<evidence type="ECO:0000259" key="8">
    <source>
        <dbReference type="PROSITE" id="PS50114"/>
    </source>
</evidence>
<dbReference type="Pfam" id="PF00320">
    <property type="entry name" value="GATA"/>
    <property type="match status" value="1"/>
</dbReference>
<organism evidence="9 10">
    <name type="scientific">Saitozyma podzolica</name>
    <dbReference type="NCBI Taxonomy" id="1890683"/>
    <lineage>
        <taxon>Eukaryota</taxon>
        <taxon>Fungi</taxon>
        <taxon>Dikarya</taxon>
        <taxon>Basidiomycota</taxon>
        <taxon>Agaricomycotina</taxon>
        <taxon>Tremellomycetes</taxon>
        <taxon>Tremellales</taxon>
        <taxon>Trimorphomycetaceae</taxon>
        <taxon>Saitozyma</taxon>
    </lineage>
</organism>
<feature type="region of interest" description="Disordered" evidence="7">
    <location>
        <begin position="1"/>
        <end position="266"/>
    </location>
</feature>
<feature type="compositionally biased region" description="Low complexity" evidence="7">
    <location>
        <begin position="977"/>
        <end position="1002"/>
    </location>
</feature>
<dbReference type="CDD" id="cd00202">
    <property type="entry name" value="ZnF_GATA"/>
    <property type="match status" value="1"/>
</dbReference>
<dbReference type="EMBL" id="RSCD01000006">
    <property type="protein sequence ID" value="RSH92369.1"/>
    <property type="molecule type" value="Genomic_DNA"/>
</dbReference>
<feature type="compositionally biased region" description="Low complexity" evidence="7">
    <location>
        <begin position="792"/>
        <end position="824"/>
    </location>
</feature>
<protein>
    <submittedName>
        <fullName evidence="9">Putative electron transfer flavoprotein subunit</fullName>
    </submittedName>
</protein>
<feature type="compositionally biased region" description="Gly residues" evidence="7">
    <location>
        <begin position="98"/>
        <end position="111"/>
    </location>
</feature>
<dbReference type="GO" id="GO:0000978">
    <property type="term" value="F:RNA polymerase II cis-regulatory region sequence-specific DNA binding"/>
    <property type="evidence" value="ECO:0007669"/>
    <property type="project" value="TreeGrafter"/>
</dbReference>
<dbReference type="InterPro" id="IPR013088">
    <property type="entry name" value="Znf_NHR/GATA"/>
</dbReference>
<feature type="compositionally biased region" description="Basic and acidic residues" evidence="7">
    <location>
        <begin position="179"/>
        <end position="194"/>
    </location>
</feature>
<dbReference type="InterPro" id="IPR000679">
    <property type="entry name" value="Znf_GATA"/>
</dbReference>
<reference evidence="9 10" key="1">
    <citation type="submission" date="2018-11" db="EMBL/GenBank/DDBJ databases">
        <title>Genome sequence of Saitozyma podzolica DSM 27192.</title>
        <authorList>
            <person name="Aliyu H."/>
            <person name="Gorte O."/>
            <person name="Ochsenreither K."/>
        </authorList>
    </citation>
    <scope>NUCLEOTIDE SEQUENCE [LARGE SCALE GENOMIC DNA]</scope>
    <source>
        <strain evidence="9 10">DSM 27192</strain>
    </source>
</reference>
<feature type="region of interest" description="Disordered" evidence="7">
    <location>
        <begin position="976"/>
        <end position="1050"/>
    </location>
</feature>
<evidence type="ECO:0000256" key="2">
    <source>
        <dbReference type="ARBA" id="ARBA00022723"/>
    </source>
</evidence>
<feature type="region of interest" description="Disordered" evidence="7">
    <location>
        <begin position="282"/>
        <end position="372"/>
    </location>
</feature>
<dbReference type="GO" id="GO:0000981">
    <property type="term" value="F:DNA-binding transcription factor activity, RNA polymerase II-specific"/>
    <property type="evidence" value="ECO:0007669"/>
    <property type="project" value="TreeGrafter"/>
</dbReference>
<dbReference type="STRING" id="1890683.A0A427YMU4"/>
<evidence type="ECO:0000256" key="4">
    <source>
        <dbReference type="ARBA" id="ARBA00022833"/>
    </source>
</evidence>
<keyword evidence="5" id="KW-0539">Nucleus</keyword>
<feature type="compositionally biased region" description="Low complexity" evidence="7">
    <location>
        <begin position="235"/>
        <end position="248"/>
    </location>
</feature>
<accession>A0A427YMU4</accession>
<dbReference type="SUPFAM" id="SSF57716">
    <property type="entry name" value="Glucocorticoid receptor-like (DNA-binding domain)"/>
    <property type="match status" value="1"/>
</dbReference>